<comment type="catalytic activity">
    <reaction evidence="12">
        <text>L-seryl-[protein] + ATP = O-phospho-L-seryl-[protein] + ADP + H(+)</text>
        <dbReference type="Rhea" id="RHEA:17989"/>
        <dbReference type="Rhea" id="RHEA-COMP:9863"/>
        <dbReference type="Rhea" id="RHEA-COMP:11604"/>
        <dbReference type="ChEBI" id="CHEBI:15378"/>
        <dbReference type="ChEBI" id="CHEBI:29999"/>
        <dbReference type="ChEBI" id="CHEBI:30616"/>
        <dbReference type="ChEBI" id="CHEBI:83421"/>
        <dbReference type="ChEBI" id="CHEBI:456216"/>
        <dbReference type="EC" id="2.7.11.1"/>
    </reaction>
</comment>
<feature type="domain" description="Protein kinase" evidence="16">
    <location>
        <begin position="6"/>
        <end position="256"/>
    </location>
</feature>
<evidence type="ECO:0000256" key="15">
    <source>
        <dbReference type="SAM" id="MobiDB-lite"/>
    </source>
</evidence>
<dbReference type="InterPro" id="IPR017441">
    <property type="entry name" value="Protein_kinase_ATP_BS"/>
</dbReference>
<dbReference type="PROSITE" id="PS50011">
    <property type="entry name" value="PROTEIN_KINASE_DOM"/>
    <property type="match status" value="1"/>
</dbReference>
<evidence type="ECO:0000256" key="11">
    <source>
        <dbReference type="ARBA" id="ARBA00047899"/>
    </source>
</evidence>
<comment type="caution">
    <text evidence="17">The sequence shown here is derived from an EMBL/GenBank/DDBJ whole genome shotgun (WGS) entry which is preliminary data.</text>
</comment>
<keyword evidence="18" id="KW-1185">Reference proteome</keyword>
<dbReference type="Pfam" id="PF00069">
    <property type="entry name" value="Pkinase"/>
    <property type="match status" value="1"/>
</dbReference>
<gene>
    <name evidence="17" type="ORF">RHGRI_008814</name>
</gene>
<feature type="region of interest" description="Disordered" evidence="15">
    <location>
        <begin position="293"/>
        <end position="343"/>
    </location>
</feature>
<dbReference type="SUPFAM" id="SSF48371">
    <property type="entry name" value="ARM repeat"/>
    <property type="match status" value="1"/>
</dbReference>
<dbReference type="GO" id="GO:0004674">
    <property type="term" value="F:protein serine/threonine kinase activity"/>
    <property type="evidence" value="ECO:0007669"/>
    <property type="project" value="UniProtKB-KW"/>
</dbReference>
<feature type="compositionally biased region" description="Polar residues" evidence="15">
    <location>
        <begin position="300"/>
        <end position="316"/>
    </location>
</feature>
<keyword evidence="4" id="KW-0723">Serine/threonine-protein kinase</keyword>
<dbReference type="PANTHER" id="PTHR22983">
    <property type="entry name" value="PROTEIN KINASE RELATED"/>
    <property type="match status" value="1"/>
</dbReference>
<protein>
    <recommendedName>
        <fullName evidence="2">non-specific serine/threonine protein kinase</fullName>
        <ecNumber evidence="2">2.7.11.1</ecNumber>
    </recommendedName>
    <alternativeName>
        <fullName evidence="13">Fused homolog</fullName>
    </alternativeName>
</protein>
<evidence type="ECO:0000259" key="16">
    <source>
        <dbReference type="PROSITE" id="PS50011"/>
    </source>
</evidence>
<dbReference type="SUPFAM" id="SSF56112">
    <property type="entry name" value="Protein kinase-like (PK-like)"/>
    <property type="match status" value="1"/>
</dbReference>
<dbReference type="SMART" id="SM00220">
    <property type="entry name" value="S_TKc"/>
    <property type="match status" value="1"/>
</dbReference>
<dbReference type="Gene3D" id="1.25.10.10">
    <property type="entry name" value="Leucine-rich Repeat Variant"/>
    <property type="match status" value="1"/>
</dbReference>
<dbReference type="InterPro" id="IPR000225">
    <property type="entry name" value="Armadillo"/>
</dbReference>
<evidence type="ECO:0000256" key="10">
    <source>
        <dbReference type="ARBA" id="ARBA00023212"/>
    </source>
</evidence>
<dbReference type="InterPro" id="IPR000357">
    <property type="entry name" value="HEAT"/>
</dbReference>
<keyword evidence="9 14" id="KW-0067">ATP-binding</keyword>
<dbReference type="GO" id="GO:0005524">
    <property type="term" value="F:ATP binding"/>
    <property type="evidence" value="ECO:0007669"/>
    <property type="project" value="UniProtKB-UniRule"/>
</dbReference>
<keyword evidence="6" id="KW-0677">Repeat</keyword>
<evidence type="ECO:0000256" key="2">
    <source>
        <dbReference type="ARBA" id="ARBA00012513"/>
    </source>
</evidence>
<dbReference type="PANTHER" id="PTHR22983:SF6">
    <property type="entry name" value="SERINE_THREONINE-PROTEIN KINASE 36"/>
    <property type="match status" value="1"/>
</dbReference>
<comment type="catalytic activity">
    <reaction evidence="11">
        <text>L-threonyl-[protein] + ATP = O-phospho-L-threonyl-[protein] + ADP + H(+)</text>
        <dbReference type="Rhea" id="RHEA:46608"/>
        <dbReference type="Rhea" id="RHEA-COMP:11060"/>
        <dbReference type="Rhea" id="RHEA-COMP:11605"/>
        <dbReference type="ChEBI" id="CHEBI:15378"/>
        <dbReference type="ChEBI" id="CHEBI:30013"/>
        <dbReference type="ChEBI" id="CHEBI:30616"/>
        <dbReference type="ChEBI" id="CHEBI:61977"/>
        <dbReference type="ChEBI" id="CHEBI:456216"/>
        <dbReference type="EC" id="2.7.11.1"/>
    </reaction>
</comment>
<evidence type="ECO:0000256" key="1">
    <source>
        <dbReference type="ARBA" id="ARBA00004245"/>
    </source>
</evidence>
<dbReference type="PROSITE" id="PS00108">
    <property type="entry name" value="PROTEIN_KINASE_ST"/>
    <property type="match status" value="1"/>
</dbReference>
<evidence type="ECO:0000256" key="3">
    <source>
        <dbReference type="ARBA" id="ARBA00022490"/>
    </source>
</evidence>
<dbReference type="SMART" id="SM00185">
    <property type="entry name" value="ARM"/>
    <property type="match status" value="3"/>
</dbReference>
<dbReference type="Gene3D" id="1.10.510.10">
    <property type="entry name" value="Transferase(Phosphotransferase) domain 1"/>
    <property type="match status" value="1"/>
</dbReference>
<dbReference type="Pfam" id="PF02985">
    <property type="entry name" value="HEAT"/>
    <property type="match status" value="1"/>
</dbReference>
<name>A0AAV6L4V0_9ERIC</name>
<evidence type="ECO:0000256" key="14">
    <source>
        <dbReference type="PROSITE-ProRule" id="PRU10141"/>
    </source>
</evidence>
<comment type="subcellular location">
    <subcellularLocation>
        <location evidence="1">Cytoplasm</location>
        <location evidence="1">Cytoskeleton</location>
    </subcellularLocation>
</comment>
<dbReference type="GO" id="GO:0005737">
    <property type="term" value="C:cytoplasm"/>
    <property type="evidence" value="ECO:0007669"/>
    <property type="project" value="UniProtKB-ARBA"/>
</dbReference>
<evidence type="ECO:0000256" key="4">
    <source>
        <dbReference type="ARBA" id="ARBA00022527"/>
    </source>
</evidence>
<dbReference type="InterPro" id="IPR016024">
    <property type="entry name" value="ARM-type_fold"/>
</dbReference>
<evidence type="ECO:0000313" key="18">
    <source>
        <dbReference type="Proteomes" id="UP000823749"/>
    </source>
</evidence>
<evidence type="ECO:0000256" key="13">
    <source>
        <dbReference type="ARBA" id="ARBA00075375"/>
    </source>
</evidence>
<dbReference type="InterPro" id="IPR011989">
    <property type="entry name" value="ARM-like"/>
</dbReference>
<evidence type="ECO:0000256" key="8">
    <source>
        <dbReference type="ARBA" id="ARBA00022777"/>
    </source>
</evidence>
<evidence type="ECO:0000256" key="6">
    <source>
        <dbReference type="ARBA" id="ARBA00022737"/>
    </source>
</evidence>
<proteinExistence type="predicted"/>
<keyword evidence="3" id="KW-0963">Cytoplasm</keyword>
<dbReference type="FunFam" id="3.30.200.20:FF:000042">
    <property type="entry name" value="Aurora kinase A"/>
    <property type="match status" value="1"/>
</dbReference>
<reference evidence="17" key="1">
    <citation type="submission" date="2020-08" db="EMBL/GenBank/DDBJ databases">
        <title>Plant Genome Project.</title>
        <authorList>
            <person name="Zhang R.-G."/>
        </authorList>
    </citation>
    <scope>NUCLEOTIDE SEQUENCE</scope>
    <source>
        <strain evidence="17">WSP0</strain>
        <tissue evidence="17">Leaf</tissue>
    </source>
</reference>
<keyword evidence="7 14" id="KW-0547">Nucleotide-binding</keyword>
<keyword evidence="8" id="KW-0418">Kinase</keyword>
<dbReference type="EMBL" id="JACTNZ010000003">
    <property type="protein sequence ID" value="KAG5559002.1"/>
    <property type="molecule type" value="Genomic_DNA"/>
</dbReference>
<dbReference type="GO" id="GO:0005856">
    <property type="term" value="C:cytoskeleton"/>
    <property type="evidence" value="ECO:0007669"/>
    <property type="project" value="UniProtKB-SubCell"/>
</dbReference>
<evidence type="ECO:0000256" key="5">
    <source>
        <dbReference type="ARBA" id="ARBA00022679"/>
    </source>
</evidence>
<evidence type="ECO:0000256" key="12">
    <source>
        <dbReference type="ARBA" id="ARBA00048679"/>
    </source>
</evidence>
<dbReference type="Proteomes" id="UP000823749">
    <property type="component" value="Chromosome 3"/>
</dbReference>
<dbReference type="EC" id="2.7.11.1" evidence="2"/>
<keyword evidence="5" id="KW-0808">Transferase</keyword>
<dbReference type="InterPro" id="IPR008271">
    <property type="entry name" value="Ser/Thr_kinase_AS"/>
</dbReference>
<dbReference type="InterPro" id="IPR000719">
    <property type="entry name" value="Prot_kinase_dom"/>
</dbReference>
<evidence type="ECO:0000313" key="17">
    <source>
        <dbReference type="EMBL" id="KAG5559002.1"/>
    </source>
</evidence>
<feature type="binding site" evidence="14">
    <location>
        <position position="39"/>
    </location>
    <ligand>
        <name>ATP</name>
        <dbReference type="ChEBI" id="CHEBI:30616"/>
    </ligand>
</feature>
<sequence>MGVENYHVIELVGEGSFGKVYKGRRKYTGQTVAMKFILKHGKSEKDIHNLRQEIEILRKLKHPNIIEMLDSFESPQEFCVVTEFAQGELFEILEDDKCLPEEQVQAIAKQLVRALHYLHSNRIIHRDMKPQNILIGAGSVVKLCDFGFARAMSSNTVVLRSIKGTPLYMAPELVREQPYNHTADLWSLGVILYELFVGQPPFYTNSVYALIRHIIKDPVKYPDNMSPNFKSFLRGLLNKEPQNRLTWPSLLQHPFVKETLEELEAKEISAASVAVRERNAAWRGEGNTCMPAGFAGASPDSKNQSSVATGNGTGQCLRSDPESNYPKVGMENSSPREDFPGFTVPADFEPSGCQALDRLENNSRTVKGAKLIGQDNEALSVILLPLKNWCGGAESSCRDQDILSSNQSLRILLNLVAAGAINSSGILDEIIHELLGFTANIVNFKSPDINDILAKSFTIIKKLVDNSGGSMGSSYLMHWIASVQLFSQVVGSTDDASGRVLCESIACIAVMLSRVAQGLKASRVTLATEGVSAPSTVSEILQQVLDHAKTSGVADLLCSCLAISGSSLMSGSSHLLRAACEACRAIWSLTHAFELLSIKGDAYLFPLNSLRSHSLHRLDIGDHNQGSLIGIESEEIVDAVTKAFLKSKATQVAIYYCLRHRLEAAQSAALQIMLRCCVHNGIVSGVFCGLPSSLPITTVVSGGGDGTIISEIFAILSFCAASTNKDPQTEGNAKSRVANPSILVLHSCLILATVAQGFKSSGRNSALFMLTSSSKKQLSRLSLLAHHFSSDDTMKTSFQLHCSSSMLALASILSLESGTPSESSLSEAALSLIPRTATLCDYLKILPVNEKGGEPSLNGMLSYWHGLRDGCVGLLESRLKWGGPLAVQQLCASGIPQLLINLLAKSHSDASSQGIERAVDFVGLSPVGVVWTISSICQCLSGGVSTFRQILVRSEHIKFISDLISDTHLKLVRCWTGPGGGNDGIRDVTNAVIDLLAFPFVAVQNSPGLPSATASVNSGFLLNMGSPGGKVCMEDKDMVKAIEINMAKYIQNLLEVGVPGIILRCSEHMEIKDVARPIAFLAKMTGHRPLAIQLLGKGLLDPGRVRRLLSSSCPREVMMDFLMIVSDLARMDKAFYEYINGADMLEFLKHFLTHEDPNVRAKACSAIGNMCRHSAYFYSSLIGNAAYHNDLLYDELRRSIPQLANLLVSTEEDKTKANAAGALSNLVRNSNKLCDDIISKGALQALLKLVSDCSVVALNPSRKDAVNESPLKIALFSLAKMCAHPRCREFLRSSDLFPVIGRLRQSPESTISNYASVIMSKTSEA</sequence>
<accession>A0AAV6L4V0</accession>
<dbReference type="PROSITE" id="PS00107">
    <property type="entry name" value="PROTEIN_KINASE_ATP"/>
    <property type="match status" value="1"/>
</dbReference>
<dbReference type="InterPro" id="IPR011009">
    <property type="entry name" value="Kinase-like_dom_sf"/>
</dbReference>
<dbReference type="FunFam" id="1.10.510.10:FF:000292">
    <property type="entry name" value="Serine/threonine-protein kinase 36"/>
    <property type="match status" value="1"/>
</dbReference>
<organism evidence="17 18">
    <name type="scientific">Rhododendron griersonianum</name>
    <dbReference type="NCBI Taxonomy" id="479676"/>
    <lineage>
        <taxon>Eukaryota</taxon>
        <taxon>Viridiplantae</taxon>
        <taxon>Streptophyta</taxon>
        <taxon>Embryophyta</taxon>
        <taxon>Tracheophyta</taxon>
        <taxon>Spermatophyta</taxon>
        <taxon>Magnoliopsida</taxon>
        <taxon>eudicotyledons</taxon>
        <taxon>Gunneridae</taxon>
        <taxon>Pentapetalae</taxon>
        <taxon>asterids</taxon>
        <taxon>Ericales</taxon>
        <taxon>Ericaceae</taxon>
        <taxon>Ericoideae</taxon>
        <taxon>Rhodoreae</taxon>
        <taxon>Rhododendron</taxon>
    </lineage>
</organism>
<evidence type="ECO:0000256" key="9">
    <source>
        <dbReference type="ARBA" id="ARBA00022840"/>
    </source>
</evidence>
<keyword evidence="10" id="KW-0206">Cytoskeleton</keyword>
<evidence type="ECO:0000256" key="7">
    <source>
        <dbReference type="ARBA" id="ARBA00022741"/>
    </source>
</evidence>
<dbReference type="CDD" id="cd14002">
    <property type="entry name" value="STKc_STK36"/>
    <property type="match status" value="1"/>
</dbReference>